<gene>
    <name evidence="3" type="ORF">PPERSA_05784</name>
</gene>
<dbReference type="FunCoup" id="A0A0V0QZH5">
    <property type="interactions" value="4"/>
</dbReference>
<feature type="compositionally biased region" description="Polar residues" evidence="2">
    <location>
        <begin position="132"/>
        <end position="143"/>
    </location>
</feature>
<evidence type="ECO:0000313" key="3">
    <source>
        <dbReference type="EMBL" id="KRX07721.1"/>
    </source>
</evidence>
<keyword evidence="4" id="KW-1185">Reference proteome</keyword>
<feature type="coiled-coil region" evidence="1">
    <location>
        <begin position="821"/>
        <end position="859"/>
    </location>
</feature>
<sequence length="944" mass="111109">MGCVNCKGKNYKKKSSKANSASRLQKSMDAISQLQHSILKKNANNQEYLNSNQNIIKTQYQTDNNTQYQSNLNQSNNHNLNQSRKIRKIRNSLIINKGIQFNQQQEATNQDSFYKVLTELKESQKRKDSKQTQRNLKASKQSLKSGQSIYRNIFPYSSGDNFQSNAENNDINYLYDSGDFIDLVKDSQDEIQIKNDFSKKINQQKYEGFKKKQVYIGNYNNNNLEEKGNLQFSLTFLQNLQKSPLKQKKKKNQFLQNIFDLSDFTVENSQEEIQQEQLKTMKEIYKNPFINQQTNQLNEFGAIFILKEVLGKVGVDLIVKTEGECQKKIEKLENQQYFTVQKLPLLKYSGCLKQLAFTFKQNKEEHNYGHLTSFEIQPLIQQCYMQEDFFDPWNTIQYKQNTNYKNQLDQDFTICGGFKYYKPKGWTLFGFKKNVIIQNSSFQQQAKKNLMKIFIEQEIAKNKSNFSSNLDKILEKGVSQPSQLNGSQTSISTKENKMYFKYNSFQQEKYLQKIKDEIINPQVNPSQFKDNLNMTNFLNPIDQIEEDININTNNKFYKNDLLDSEFGDPNFSYAFMDLSIKETVPIIRQNSENNEENIKSQFAYENNQNKGVPQLYYSQSKIFCNDNQEQNFPYTPQNANNIFLDFESKSGFDQQSITQKIPINFKQNYFKGIKTNTFQSQNQSPYAQGKYSNFTNLNSSRKNQDNINQSKSQIYIFNQKNNKSNNNVDVLSQNQYNNIRQRSNSDIIKSSPRVETNRKQLQNENDKQFYSQDQQMDIYNKNQNAQQYQKQNKENCPKKSTTNLEINYEQSDNQHQQINQQQKYDQNIEQLQSQYNDQNNELQQQFQDFNEEQLQQEQEIIGHGFILNQKINNNSNQPVVEIQLQGETYYYMVQILVQLLPDKIMIPEGEFQHKNYVIQDINDIQPVGLLIKQVNSSYYQNQNN</sequence>
<reference evidence="3 4" key="1">
    <citation type="journal article" date="2015" name="Sci. Rep.">
        <title>Genome of the facultative scuticociliatosis pathogen Pseudocohnilembus persalinus provides insight into its virulence through horizontal gene transfer.</title>
        <authorList>
            <person name="Xiong J."/>
            <person name="Wang G."/>
            <person name="Cheng J."/>
            <person name="Tian M."/>
            <person name="Pan X."/>
            <person name="Warren A."/>
            <person name="Jiang C."/>
            <person name="Yuan D."/>
            <person name="Miao W."/>
        </authorList>
    </citation>
    <scope>NUCLEOTIDE SEQUENCE [LARGE SCALE GENOMIC DNA]</scope>
    <source>
        <strain evidence="3">36N120E</strain>
    </source>
</reference>
<dbReference type="InParanoid" id="A0A0V0QZH5"/>
<proteinExistence type="predicted"/>
<evidence type="ECO:0000256" key="2">
    <source>
        <dbReference type="SAM" id="MobiDB-lite"/>
    </source>
</evidence>
<comment type="caution">
    <text evidence="3">The sequence shown here is derived from an EMBL/GenBank/DDBJ whole genome shotgun (WGS) entry which is preliminary data.</text>
</comment>
<dbReference type="AlphaFoldDB" id="A0A0V0QZH5"/>
<evidence type="ECO:0000256" key="1">
    <source>
        <dbReference type="SAM" id="Coils"/>
    </source>
</evidence>
<dbReference type="EMBL" id="LDAU01000081">
    <property type="protein sequence ID" value="KRX07721.1"/>
    <property type="molecule type" value="Genomic_DNA"/>
</dbReference>
<evidence type="ECO:0000313" key="4">
    <source>
        <dbReference type="Proteomes" id="UP000054937"/>
    </source>
</evidence>
<keyword evidence="1" id="KW-0175">Coiled coil</keyword>
<organism evidence="3 4">
    <name type="scientific">Pseudocohnilembus persalinus</name>
    <name type="common">Ciliate</name>
    <dbReference type="NCBI Taxonomy" id="266149"/>
    <lineage>
        <taxon>Eukaryota</taxon>
        <taxon>Sar</taxon>
        <taxon>Alveolata</taxon>
        <taxon>Ciliophora</taxon>
        <taxon>Intramacronucleata</taxon>
        <taxon>Oligohymenophorea</taxon>
        <taxon>Scuticociliatia</taxon>
        <taxon>Philasterida</taxon>
        <taxon>Pseudocohnilembidae</taxon>
        <taxon>Pseudocohnilembus</taxon>
    </lineage>
</organism>
<dbReference type="Proteomes" id="UP000054937">
    <property type="component" value="Unassembled WGS sequence"/>
</dbReference>
<accession>A0A0V0QZH5</accession>
<name>A0A0V0QZH5_PSEPJ</name>
<protein>
    <submittedName>
        <fullName evidence="3">Uncharacterized protein</fullName>
    </submittedName>
</protein>
<feature type="region of interest" description="Disordered" evidence="2">
    <location>
        <begin position="124"/>
        <end position="143"/>
    </location>
</feature>